<accession>A0A9W6YCG1</accession>
<dbReference type="Proteomes" id="UP001165121">
    <property type="component" value="Unassembled WGS sequence"/>
</dbReference>
<proteinExistence type="predicted"/>
<sequence length="66" mass="7533">MEINPEILTSRGAFKRFKSRIKVWVIGQDHGLLEWTDKFQLPARSEHPSNAGVMISVRIDLGQTLI</sequence>
<keyword evidence="2" id="KW-1185">Reference proteome</keyword>
<gene>
    <name evidence="1" type="ORF">Pfra01_002785900</name>
</gene>
<evidence type="ECO:0000313" key="1">
    <source>
        <dbReference type="EMBL" id="GMF63866.1"/>
    </source>
</evidence>
<reference evidence="1" key="1">
    <citation type="submission" date="2023-04" db="EMBL/GenBank/DDBJ databases">
        <title>Phytophthora fragariaefolia NBRC 109709.</title>
        <authorList>
            <person name="Ichikawa N."/>
            <person name="Sato H."/>
            <person name="Tonouchi N."/>
        </authorList>
    </citation>
    <scope>NUCLEOTIDE SEQUENCE</scope>
    <source>
        <strain evidence="1">NBRC 109709</strain>
    </source>
</reference>
<protein>
    <submittedName>
        <fullName evidence="1">Unnamed protein product</fullName>
    </submittedName>
</protein>
<dbReference type="AlphaFoldDB" id="A0A9W6YCG1"/>
<comment type="caution">
    <text evidence="1">The sequence shown here is derived from an EMBL/GenBank/DDBJ whole genome shotgun (WGS) entry which is preliminary data.</text>
</comment>
<dbReference type="EMBL" id="BSXT01007519">
    <property type="protein sequence ID" value="GMF63866.1"/>
    <property type="molecule type" value="Genomic_DNA"/>
</dbReference>
<name>A0A9W6YCG1_9STRA</name>
<organism evidence="1 2">
    <name type="scientific">Phytophthora fragariaefolia</name>
    <dbReference type="NCBI Taxonomy" id="1490495"/>
    <lineage>
        <taxon>Eukaryota</taxon>
        <taxon>Sar</taxon>
        <taxon>Stramenopiles</taxon>
        <taxon>Oomycota</taxon>
        <taxon>Peronosporomycetes</taxon>
        <taxon>Peronosporales</taxon>
        <taxon>Peronosporaceae</taxon>
        <taxon>Phytophthora</taxon>
    </lineage>
</organism>
<evidence type="ECO:0000313" key="2">
    <source>
        <dbReference type="Proteomes" id="UP001165121"/>
    </source>
</evidence>